<gene>
    <name evidence="2" type="ORF">NDU88_004339</name>
</gene>
<name>A0AAV7W7V5_PLEWA</name>
<comment type="caution">
    <text evidence="2">The sequence shown here is derived from an EMBL/GenBank/DDBJ whole genome shotgun (WGS) entry which is preliminary data.</text>
</comment>
<reference evidence="2" key="1">
    <citation type="journal article" date="2022" name="bioRxiv">
        <title>Sequencing and chromosome-scale assembly of the giantPleurodeles waltlgenome.</title>
        <authorList>
            <person name="Brown T."/>
            <person name="Elewa A."/>
            <person name="Iarovenko S."/>
            <person name="Subramanian E."/>
            <person name="Araus A.J."/>
            <person name="Petzold A."/>
            <person name="Susuki M."/>
            <person name="Suzuki K.-i.T."/>
            <person name="Hayashi T."/>
            <person name="Toyoda A."/>
            <person name="Oliveira C."/>
            <person name="Osipova E."/>
            <person name="Leigh N.D."/>
            <person name="Simon A."/>
            <person name="Yun M.H."/>
        </authorList>
    </citation>
    <scope>NUCLEOTIDE SEQUENCE</scope>
    <source>
        <strain evidence="2">20211129_DDA</strain>
        <tissue evidence="2">Liver</tissue>
    </source>
</reference>
<keyword evidence="3" id="KW-1185">Reference proteome</keyword>
<proteinExistence type="predicted"/>
<feature type="compositionally biased region" description="Basic and acidic residues" evidence="1">
    <location>
        <begin position="40"/>
        <end position="80"/>
    </location>
</feature>
<evidence type="ECO:0000256" key="1">
    <source>
        <dbReference type="SAM" id="MobiDB-lite"/>
    </source>
</evidence>
<accession>A0AAV7W7V5</accession>
<feature type="compositionally biased region" description="Polar residues" evidence="1">
    <location>
        <begin position="25"/>
        <end position="35"/>
    </location>
</feature>
<evidence type="ECO:0000313" key="2">
    <source>
        <dbReference type="EMBL" id="KAJ1208960.1"/>
    </source>
</evidence>
<protein>
    <submittedName>
        <fullName evidence="2">Uncharacterized protein</fullName>
    </submittedName>
</protein>
<dbReference type="EMBL" id="JANPWB010000002">
    <property type="protein sequence ID" value="KAJ1208960.1"/>
    <property type="molecule type" value="Genomic_DNA"/>
</dbReference>
<sequence length="86" mass="9336">MCSRVGDTPLHSGSPGDREQYPGGTLQSADVSSVDINPEVTKEIESTDRAVLCEEETAKPKEPEKTESTTSTGERRKERTTQTPQG</sequence>
<dbReference type="AlphaFoldDB" id="A0AAV7W7V5"/>
<organism evidence="2 3">
    <name type="scientific">Pleurodeles waltl</name>
    <name type="common">Iberian ribbed newt</name>
    <dbReference type="NCBI Taxonomy" id="8319"/>
    <lineage>
        <taxon>Eukaryota</taxon>
        <taxon>Metazoa</taxon>
        <taxon>Chordata</taxon>
        <taxon>Craniata</taxon>
        <taxon>Vertebrata</taxon>
        <taxon>Euteleostomi</taxon>
        <taxon>Amphibia</taxon>
        <taxon>Batrachia</taxon>
        <taxon>Caudata</taxon>
        <taxon>Salamandroidea</taxon>
        <taxon>Salamandridae</taxon>
        <taxon>Pleurodelinae</taxon>
        <taxon>Pleurodeles</taxon>
    </lineage>
</organism>
<feature type="region of interest" description="Disordered" evidence="1">
    <location>
        <begin position="1"/>
        <end position="86"/>
    </location>
</feature>
<dbReference type="Proteomes" id="UP001066276">
    <property type="component" value="Chromosome 1_2"/>
</dbReference>
<evidence type="ECO:0000313" key="3">
    <source>
        <dbReference type="Proteomes" id="UP001066276"/>
    </source>
</evidence>